<evidence type="ECO:0000313" key="1">
    <source>
        <dbReference type="EMBL" id="SVC31529.1"/>
    </source>
</evidence>
<proteinExistence type="predicted"/>
<protein>
    <submittedName>
        <fullName evidence="1">Uncharacterized protein</fullName>
    </submittedName>
</protein>
<dbReference type="SUPFAM" id="SSF53474">
    <property type="entry name" value="alpha/beta-Hydrolases"/>
    <property type="match status" value="1"/>
</dbReference>
<sequence length="319" mass="36745">MELISLPNIKSYYQSLKFVYPLIRYNAEAYPSIGISTQFYSGLNDKNPPVKIMTPPKHRDRVAILFPGASPTAEDHPKMIMLGQVLAQNRFKVYIPRIPPLKKLDITIISVQWFTCFYQWIINTEKVNPQKILMAGMSYGGGLMLRMLKEINNKVPLPKSVLTFGTYSDSHSLLHYFLTGNISVKGKQFNIPPNEWGLVVIFQNYLKNLETNWDSIELQRAIQLRIQDENLECNIQVDRLNDFQKGLFYSIISGKATPEVKKLAQDIFKIEQESLKKISPKYWAKDIPKKVFIMHGAHDSMVPFKESIQLAEYLPNTEL</sequence>
<dbReference type="AlphaFoldDB" id="A0A382L4I0"/>
<dbReference type="InterPro" id="IPR029058">
    <property type="entry name" value="AB_hydrolase_fold"/>
</dbReference>
<gene>
    <name evidence="1" type="ORF">METZ01_LOCUS284383</name>
</gene>
<feature type="non-terminal residue" evidence="1">
    <location>
        <position position="319"/>
    </location>
</feature>
<accession>A0A382L4I0</accession>
<name>A0A382L4I0_9ZZZZ</name>
<dbReference type="Gene3D" id="3.40.50.1820">
    <property type="entry name" value="alpha/beta hydrolase"/>
    <property type="match status" value="1"/>
</dbReference>
<reference evidence="1" key="1">
    <citation type="submission" date="2018-05" db="EMBL/GenBank/DDBJ databases">
        <authorList>
            <person name="Lanie J.A."/>
            <person name="Ng W.-L."/>
            <person name="Kazmierczak K.M."/>
            <person name="Andrzejewski T.M."/>
            <person name="Davidsen T.M."/>
            <person name="Wayne K.J."/>
            <person name="Tettelin H."/>
            <person name="Glass J.I."/>
            <person name="Rusch D."/>
            <person name="Podicherti R."/>
            <person name="Tsui H.-C.T."/>
            <person name="Winkler M.E."/>
        </authorList>
    </citation>
    <scope>NUCLEOTIDE SEQUENCE</scope>
</reference>
<dbReference type="EMBL" id="UINC01084671">
    <property type="protein sequence ID" value="SVC31529.1"/>
    <property type="molecule type" value="Genomic_DNA"/>
</dbReference>
<organism evidence="1">
    <name type="scientific">marine metagenome</name>
    <dbReference type="NCBI Taxonomy" id="408172"/>
    <lineage>
        <taxon>unclassified sequences</taxon>
        <taxon>metagenomes</taxon>
        <taxon>ecological metagenomes</taxon>
    </lineage>
</organism>